<protein>
    <submittedName>
        <fullName evidence="1">Uncharacterized protein</fullName>
    </submittedName>
</protein>
<dbReference type="EMBL" id="LHXW01000006">
    <property type="protein sequence ID" value="KXB00351.1"/>
    <property type="molecule type" value="Genomic_DNA"/>
</dbReference>
<evidence type="ECO:0000313" key="2">
    <source>
        <dbReference type="Proteomes" id="UP000070520"/>
    </source>
</evidence>
<accession>A0A133V1P4</accession>
<proteinExistence type="predicted"/>
<keyword evidence="2" id="KW-1185">Reference proteome</keyword>
<reference evidence="1 2" key="1">
    <citation type="journal article" date="2016" name="Sci. Rep.">
        <title>Metabolic traits of an uncultured archaeal lineage -MSBL1- from brine pools of the Red Sea.</title>
        <authorList>
            <person name="Mwirichia R."/>
            <person name="Alam I."/>
            <person name="Rashid M."/>
            <person name="Vinu M."/>
            <person name="Ba-Alawi W."/>
            <person name="Anthony Kamau A."/>
            <person name="Kamanda Ngugi D."/>
            <person name="Goker M."/>
            <person name="Klenk H.P."/>
            <person name="Bajic V."/>
            <person name="Stingl U."/>
        </authorList>
    </citation>
    <scope>NUCLEOTIDE SEQUENCE [LARGE SCALE GENOMIC DNA]</scope>
    <source>
        <strain evidence="1">SCGC-AAA261C02</strain>
    </source>
</reference>
<dbReference type="AlphaFoldDB" id="A0A133V1P4"/>
<comment type="caution">
    <text evidence="1">The sequence shown here is derived from an EMBL/GenBank/DDBJ whole genome shotgun (WGS) entry which is preliminary data.</text>
</comment>
<evidence type="ECO:0000313" key="1">
    <source>
        <dbReference type="EMBL" id="KXB00351.1"/>
    </source>
</evidence>
<organism evidence="1 2">
    <name type="scientific">candidate division MSBL1 archaeon SCGC-AAA261C02</name>
    <dbReference type="NCBI Taxonomy" id="1698272"/>
    <lineage>
        <taxon>Archaea</taxon>
        <taxon>Methanobacteriati</taxon>
        <taxon>Methanobacteriota</taxon>
        <taxon>candidate division MSBL1</taxon>
    </lineage>
</organism>
<gene>
    <name evidence="1" type="ORF">AKJ42_01015</name>
</gene>
<dbReference type="Proteomes" id="UP000070520">
    <property type="component" value="Unassembled WGS sequence"/>
</dbReference>
<sequence length="158" mass="17671">MRERTVTEKIIAAAKYGQRLYIRRRGSHEHITAYDPASKKVKHLGSIDVKEPSFARNIVRVEQSMEEVREFLEGENIKSRLHSAKERGSALSYAQARSSSTGAGYVGWTPECETTTERYGSAPRSICSSCGKKGVLLFQPGFSTANGNRRAWDDLAMR</sequence>
<name>A0A133V1P4_9EURY</name>